<dbReference type="InterPro" id="IPR012334">
    <property type="entry name" value="Pectin_lyas_fold"/>
</dbReference>
<evidence type="ECO:0000313" key="6">
    <source>
        <dbReference type="Proteomes" id="UP000515561"/>
    </source>
</evidence>
<dbReference type="GO" id="GO:0030599">
    <property type="term" value="F:pectinesterase activity"/>
    <property type="evidence" value="ECO:0007669"/>
    <property type="project" value="UniProtKB-UniRule"/>
</dbReference>
<dbReference type="Pfam" id="PF01095">
    <property type="entry name" value="Pectinesterase"/>
    <property type="match status" value="2"/>
</dbReference>
<dbReference type="InterPro" id="IPR000070">
    <property type="entry name" value="Pectinesterase_cat"/>
</dbReference>
<dbReference type="PANTHER" id="PTHR31321:SF57">
    <property type="entry name" value="PECTINESTERASE 53-RELATED"/>
    <property type="match status" value="1"/>
</dbReference>
<proteinExistence type="inferred from homology"/>
<comment type="catalytic activity">
    <reaction evidence="4">
        <text>[(1-&gt;4)-alpha-D-galacturonosyl methyl ester](n) + n H2O = [(1-&gt;4)-alpha-D-galacturonosyl](n) + n methanol + n H(+)</text>
        <dbReference type="Rhea" id="RHEA:22380"/>
        <dbReference type="Rhea" id="RHEA-COMP:14570"/>
        <dbReference type="Rhea" id="RHEA-COMP:14573"/>
        <dbReference type="ChEBI" id="CHEBI:15377"/>
        <dbReference type="ChEBI" id="CHEBI:15378"/>
        <dbReference type="ChEBI" id="CHEBI:17790"/>
        <dbReference type="ChEBI" id="CHEBI:140522"/>
        <dbReference type="ChEBI" id="CHEBI:140523"/>
        <dbReference type="EC" id="3.1.1.11"/>
    </reaction>
</comment>
<accession>A0A6S6R426</accession>
<dbReference type="Proteomes" id="UP000515561">
    <property type="component" value="Chromosome"/>
</dbReference>
<dbReference type="AlphaFoldDB" id="A0A6S6R426"/>
<keyword evidence="3 4" id="KW-0063">Aspartyl esterase</keyword>
<keyword evidence="6" id="KW-1185">Reference proteome</keyword>
<keyword evidence="2 4" id="KW-0378">Hydrolase</keyword>
<dbReference type="EC" id="3.1.1.11" evidence="4"/>
<dbReference type="UniPathway" id="UPA00545">
    <property type="reaction ID" value="UER00823"/>
</dbReference>
<dbReference type="InterPro" id="IPR011050">
    <property type="entry name" value="Pectin_lyase_fold/virulence"/>
</dbReference>
<evidence type="ECO:0000256" key="1">
    <source>
        <dbReference type="ARBA" id="ARBA00008891"/>
    </source>
</evidence>
<name>A0A6S6R426_9FIRM</name>
<dbReference type="GO" id="GO:0045490">
    <property type="term" value="P:pectin catabolic process"/>
    <property type="evidence" value="ECO:0007669"/>
    <property type="project" value="UniProtKB-UniRule"/>
</dbReference>
<organism evidence="5 6">
    <name type="scientific">Anaerocolumna cellulosilytica</name>
    <dbReference type="NCBI Taxonomy" id="433286"/>
    <lineage>
        <taxon>Bacteria</taxon>
        <taxon>Bacillati</taxon>
        <taxon>Bacillota</taxon>
        <taxon>Clostridia</taxon>
        <taxon>Lachnospirales</taxon>
        <taxon>Lachnospiraceae</taxon>
        <taxon>Anaerocolumna</taxon>
    </lineage>
</organism>
<comment type="pathway">
    <text evidence="4">Glycan metabolism; pectin degradation; 2-dehydro-3-deoxy-D-gluconate from pectin: step 1/5.</text>
</comment>
<dbReference type="PANTHER" id="PTHR31321">
    <property type="entry name" value="ACYL-COA THIOESTER HYDROLASE YBHC-RELATED"/>
    <property type="match status" value="1"/>
</dbReference>
<dbReference type="GO" id="GO:0042545">
    <property type="term" value="P:cell wall modification"/>
    <property type="evidence" value="ECO:0007669"/>
    <property type="project" value="UniProtKB-UniRule"/>
</dbReference>
<evidence type="ECO:0000256" key="3">
    <source>
        <dbReference type="ARBA" id="ARBA00023085"/>
    </source>
</evidence>
<dbReference type="Gene3D" id="2.160.20.10">
    <property type="entry name" value="Single-stranded right-handed beta-helix, Pectin lyase-like"/>
    <property type="match status" value="1"/>
</dbReference>
<gene>
    <name evidence="5" type="ORF">acsn021_44550</name>
</gene>
<dbReference type="SUPFAM" id="SSF51126">
    <property type="entry name" value="Pectin lyase-like"/>
    <property type="match status" value="1"/>
</dbReference>
<dbReference type="InterPro" id="IPR033131">
    <property type="entry name" value="Pectinesterase_Asp_AS"/>
</dbReference>
<comment type="similarity">
    <text evidence="1">Belongs to the pectinesterase family.</text>
</comment>
<sequence>MIIVSKNKKGAFSTLQEAILSIDDAHTEEITVYIEAGIYEEKVFIRKRNIRLVGENRDKTIIRYGDGARKPRGDGSEYGTFNTAVILFAGSDIRVENLTIENTAGAGHIAGQALAVYIASDRTSFYNCSLLGHQDTIFTGDLLPKPYKKLMLPEFFTNSTVAIDFSELRNYFKDCYIDGTVDFIFGPSTAYFDHCQIHSKSEGPDGEGSFISAASTPKTQEYGYVFYNCHLTSECRENSTYLGRPWRDYAKTAFLCCTMDSHIRKEGWHNWDKANAEVTIAYVEYGNKGPGADTAGRVPYSKPLVNEKVLAYMSFEKVLAGGDNWNPNA</sequence>
<protein>
    <recommendedName>
        <fullName evidence="4">Pectinesterase</fullName>
        <ecNumber evidence="4">3.1.1.11</ecNumber>
    </recommendedName>
</protein>
<evidence type="ECO:0000256" key="2">
    <source>
        <dbReference type="ARBA" id="ARBA00022801"/>
    </source>
</evidence>
<evidence type="ECO:0000256" key="4">
    <source>
        <dbReference type="RuleBase" id="RU000589"/>
    </source>
</evidence>
<dbReference type="RefSeq" id="WP_184092782.1">
    <property type="nucleotide sequence ID" value="NZ_AP023367.1"/>
</dbReference>
<evidence type="ECO:0000313" key="5">
    <source>
        <dbReference type="EMBL" id="BCJ96886.1"/>
    </source>
</evidence>
<dbReference type="EMBL" id="AP023367">
    <property type="protein sequence ID" value="BCJ96886.1"/>
    <property type="molecule type" value="Genomic_DNA"/>
</dbReference>
<dbReference type="GO" id="GO:0009279">
    <property type="term" value="C:cell outer membrane"/>
    <property type="evidence" value="ECO:0007669"/>
    <property type="project" value="TreeGrafter"/>
</dbReference>
<dbReference type="KEGG" id="acel:acsn021_44550"/>
<dbReference type="PROSITE" id="PS00503">
    <property type="entry name" value="PECTINESTERASE_2"/>
    <property type="match status" value="1"/>
</dbReference>
<reference evidence="5 6" key="1">
    <citation type="journal article" date="2016" name="Int. J. Syst. Evol. Microbiol.">
        <title>Descriptions of Anaerotaenia torta gen. nov., sp. nov. and Anaerocolumna cellulosilytica gen. nov., sp. nov. isolated from a methanogenic reactor of cattle waste.</title>
        <authorList>
            <person name="Uek A."/>
            <person name="Ohtaki Y."/>
            <person name="Kaku N."/>
            <person name="Ueki K."/>
        </authorList>
    </citation>
    <scope>NUCLEOTIDE SEQUENCE [LARGE SCALE GENOMIC DNA]</scope>
    <source>
        <strain evidence="5 6">SN021</strain>
    </source>
</reference>